<dbReference type="EMBL" id="LGTZ01000582">
    <property type="protein sequence ID" value="OJD24342.1"/>
    <property type="molecule type" value="Genomic_DNA"/>
</dbReference>
<feature type="region of interest" description="Disordered" evidence="1">
    <location>
        <begin position="249"/>
        <end position="286"/>
    </location>
</feature>
<sequence>MMTPSLQEHATAREIPGRYHSLSCRSKSDQSLKLESFAASFYDPQSSRGLSPPTVDQLLSQFVRPHSPHLVDCEPEPSPDNPINLEDRMDEEHDTEPLSDDQEASPLGGDTECECDIETDDGRNSEATSIQDLEGESQTQPQSGSRPTGPDRPEPEPEPKVVNASKPTRRMSDCHRGLSAPHYRNGLSKDTHATVGHCFAHHLEADTNGPHILLHLEAGYGRLEFLLWAPIWSQRMTLRRSLQISSSDTRRSWTSGLHAGPLRRESEHGPLCQSPGDHHGKKSRGGAKNRFCRWKSANNPVFSLSCMLVLPVYQANLRICNVRP</sequence>
<dbReference type="OrthoDB" id="4186102at2759"/>
<feature type="compositionally biased region" description="Acidic residues" evidence="1">
    <location>
        <begin position="92"/>
        <end position="103"/>
    </location>
</feature>
<feature type="region of interest" description="Disordered" evidence="1">
    <location>
        <begin position="1"/>
        <end position="22"/>
    </location>
</feature>
<protein>
    <submittedName>
        <fullName evidence="2">Uncharacterized protein</fullName>
    </submittedName>
</protein>
<feature type="region of interest" description="Disordered" evidence="1">
    <location>
        <begin position="66"/>
        <end position="187"/>
    </location>
</feature>
<dbReference type="Proteomes" id="UP000242791">
    <property type="component" value="Unassembled WGS sequence"/>
</dbReference>
<gene>
    <name evidence="2" type="ORF">ACJ73_04299</name>
</gene>
<dbReference type="VEuPathDB" id="FungiDB:ACJ73_04299"/>
<keyword evidence="3" id="KW-1185">Reference proteome</keyword>
<feature type="compositionally biased region" description="Basic and acidic residues" evidence="1">
    <location>
        <begin position="149"/>
        <end position="159"/>
    </location>
</feature>
<reference evidence="2 3" key="1">
    <citation type="submission" date="2015-08" db="EMBL/GenBank/DDBJ databases">
        <title>Emmonsia species relationships and genome sequence.</title>
        <authorList>
            <person name="Cuomo C.A."/>
            <person name="Schwartz I.S."/>
            <person name="Kenyon C."/>
            <person name="De Hoog G.S."/>
            <person name="Govender N.P."/>
            <person name="Botha A."/>
            <person name="Moreno L."/>
            <person name="De Vries M."/>
            <person name="Munoz J.F."/>
            <person name="Stielow J.B."/>
        </authorList>
    </citation>
    <scope>NUCLEOTIDE SEQUENCE [LARGE SCALE GENOMIC DNA]</scope>
    <source>
        <strain evidence="2 3">EI222</strain>
    </source>
</reference>
<feature type="compositionally biased region" description="Polar residues" evidence="1">
    <location>
        <begin position="125"/>
        <end position="146"/>
    </location>
</feature>
<evidence type="ECO:0000313" key="3">
    <source>
        <dbReference type="Proteomes" id="UP000242791"/>
    </source>
</evidence>
<evidence type="ECO:0000256" key="1">
    <source>
        <dbReference type="SAM" id="MobiDB-lite"/>
    </source>
</evidence>
<comment type="caution">
    <text evidence="2">The sequence shown here is derived from an EMBL/GenBank/DDBJ whole genome shotgun (WGS) entry which is preliminary data.</text>
</comment>
<evidence type="ECO:0000313" key="2">
    <source>
        <dbReference type="EMBL" id="OJD24342.1"/>
    </source>
</evidence>
<proteinExistence type="predicted"/>
<organism evidence="2 3">
    <name type="scientific">Blastomyces percursus</name>
    <dbReference type="NCBI Taxonomy" id="1658174"/>
    <lineage>
        <taxon>Eukaryota</taxon>
        <taxon>Fungi</taxon>
        <taxon>Dikarya</taxon>
        <taxon>Ascomycota</taxon>
        <taxon>Pezizomycotina</taxon>
        <taxon>Eurotiomycetes</taxon>
        <taxon>Eurotiomycetidae</taxon>
        <taxon>Onygenales</taxon>
        <taxon>Ajellomycetaceae</taxon>
        <taxon>Blastomyces</taxon>
    </lineage>
</organism>
<dbReference type="AlphaFoldDB" id="A0A1J9Q6I3"/>
<name>A0A1J9Q6I3_9EURO</name>
<accession>A0A1J9Q6I3</accession>